<name>A0A2W4WAQ5_9CYAN</name>
<dbReference type="Proteomes" id="UP000249354">
    <property type="component" value="Unassembled WGS sequence"/>
</dbReference>
<accession>A0A2W4WAQ5</accession>
<reference evidence="3" key="1">
    <citation type="submission" date="2018-04" db="EMBL/GenBank/DDBJ databases">
        <authorList>
            <person name="Cornet L."/>
        </authorList>
    </citation>
    <scope>NUCLEOTIDE SEQUENCE [LARGE SCALE GENOMIC DNA]</scope>
</reference>
<evidence type="ECO:0000313" key="2">
    <source>
        <dbReference type="EMBL" id="PZO19505.1"/>
    </source>
</evidence>
<gene>
    <name evidence="2" type="ORF">DCF25_08450</name>
</gene>
<sequence>MQSFRQSEIPSSPRFRVQFPVATEVIISLSSLPLVSLLAVGYIVADGLVELGQASEELFRGDRLPSLPLMK</sequence>
<protein>
    <submittedName>
        <fullName evidence="2">Uncharacterized protein</fullName>
    </submittedName>
</protein>
<keyword evidence="1" id="KW-1133">Transmembrane helix</keyword>
<proteinExistence type="predicted"/>
<dbReference type="EMBL" id="QBMC01000043">
    <property type="protein sequence ID" value="PZO19505.1"/>
    <property type="molecule type" value="Genomic_DNA"/>
</dbReference>
<comment type="caution">
    <text evidence="2">The sequence shown here is derived from an EMBL/GenBank/DDBJ whole genome shotgun (WGS) entry which is preliminary data.</text>
</comment>
<evidence type="ECO:0000256" key="1">
    <source>
        <dbReference type="SAM" id="Phobius"/>
    </source>
</evidence>
<organism evidence="2 3">
    <name type="scientific">Leptolyngbya foveolarum</name>
    <dbReference type="NCBI Taxonomy" id="47253"/>
    <lineage>
        <taxon>Bacteria</taxon>
        <taxon>Bacillati</taxon>
        <taxon>Cyanobacteriota</taxon>
        <taxon>Cyanophyceae</taxon>
        <taxon>Leptolyngbyales</taxon>
        <taxon>Leptolyngbyaceae</taxon>
        <taxon>Leptolyngbya group</taxon>
        <taxon>Leptolyngbya</taxon>
    </lineage>
</organism>
<keyword evidence="1" id="KW-0812">Transmembrane</keyword>
<reference evidence="2 3" key="2">
    <citation type="submission" date="2018-06" db="EMBL/GenBank/DDBJ databases">
        <title>Metagenomic assembly of (sub)arctic Cyanobacteria and their associated microbiome from non-axenic cultures.</title>
        <authorList>
            <person name="Baurain D."/>
        </authorList>
    </citation>
    <scope>NUCLEOTIDE SEQUENCE [LARGE SCALE GENOMIC DNA]</scope>
    <source>
        <strain evidence="2">ULC129bin1</strain>
    </source>
</reference>
<dbReference type="AlphaFoldDB" id="A0A2W4WAQ5"/>
<feature type="transmembrane region" description="Helical" evidence="1">
    <location>
        <begin position="21"/>
        <end position="45"/>
    </location>
</feature>
<keyword evidence="1" id="KW-0472">Membrane</keyword>
<evidence type="ECO:0000313" key="3">
    <source>
        <dbReference type="Proteomes" id="UP000249354"/>
    </source>
</evidence>